<feature type="domain" description="TRUD" evidence="15">
    <location>
        <begin position="500"/>
        <end position="718"/>
    </location>
</feature>
<dbReference type="CDD" id="cd02576">
    <property type="entry name" value="PseudoU_synth_ScPUS7"/>
    <property type="match status" value="1"/>
</dbReference>
<feature type="region of interest" description="Disordered" evidence="14">
    <location>
        <begin position="211"/>
        <end position="239"/>
    </location>
</feature>
<comment type="function">
    <text evidence="11">Pseudouridylate synthase that catalyzes pseudouridylation of RNAs. Acts as a regulator of protein synthesis in embryonic stem cells by mediating pseudouridylation of RNA fragments derived from tRNAs (tRFs): pseudouridylated tRFs inhibit translation by targeting the translation initiation complex. Also catalyzes pseudouridylation of mRNAs: mediates pseudouridylation of mRNAs with the consensus sequence 5'-UGUAG-3'. Acts as a regulator of pre-mRNA splicing by mediating pseudouridylation of pre-mRNAs at locations associated with alternatively spliced regions. Pseudouridylation of pre-mRNAs near splice sites directly regulates mRNA splicing and mRNA 3'-end processing. In addition to mRNAs and tRNAs, binds other types of RNAs, such as snRNAs, Y RNAs and vault RNAs, suggesting that it can catalyze pseudouridylation of many RNA types.</text>
</comment>
<feature type="compositionally biased region" description="Polar residues" evidence="14">
    <location>
        <begin position="126"/>
        <end position="144"/>
    </location>
</feature>
<evidence type="ECO:0000313" key="16">
    <source>
        <dbReference type="Proteomes" id="UP000694845"/>
    </source>
</evidence>
<evidence type="ECO:0000256" key="6">
    <source>
        <dbReference type="ARBA" id="ARBA00023187"/>
    </source>
</evidence>
<dbReference type="InterPro" id="IPR020103">
    <property type="entry name" value="PsdUridine_synth_cat_dom_sf"/>
</dbReference>
<dbReference type="PANTHER" id="PTHR13326">
    <property type="entry name" value="TRNA PSEUDOURIDINE SYNTHASE D"/>
    <property type="match status" value="1"/>
</dbReference>
<gene>
    <name evidence="17 18 19" type="primary">LOC110988785</name>
</gene>
<protein>
    <recommendedName>
        <fullName evidence="13">Pseudouridylate synthase 7 homolog</fullName>
    </recommendedName>
</protein>
<dbReference type="SUPFAM" id="SSF55120">
    <property type="entry name" value="Pseudouridine synthase"/>
    <property type="match status" value="1"/>
</dbReference>
<dbReference type="FunFam" id="3.30.2350.20:FF:000003">
    <property type="entry name" value="Pseudouridylate synthase 7 homolog"/>
    <property type="match status" value="1"/>
</dbReference>
<feature type="region of interest" description="Disordered" evidence="14">
    <location>
        <begin position="126"/>
        <end position="177"/>
    </location>
</feature>
<evidence type="ECO:0000256" key="3">
    <source>
        <dbReference type="ARBA" id="ARBA00022553"/>
    </source>
</evidence>
<evidence type="ECO:0000256" key="9">
    <source>
        <dbReference type="ARBA" id="ARBA00036943"/>
    </source>
</evidence>
<proteinExistence type="inferred from homology"/>
<dbReference type="GO" id="GO:0008380">
    <property type="term" value="P:RNA splicing"/>
    <property type="evidence" value="ECO:0007669"/>
    <property type="project" value="UniProtKB-KW"/>
</dbReference>
<feature type="compositionally biased region" description="Basic and acidic residues" evidence="14">
    <location>
        <begin position="1"/>
        <end position="19"/>
    </location>
</feature>
<dbReference type="OMA" id="CTSHDSG"/>
<dbReference type="PROSITE" id="PS01268">
    <property type="entry name" value="UPF0024"/>
    <property type="match status" value="1"/>
</dbReference>
<evidence type="ECO:0000313" key="18">
    <source>
        <dbReference type="RefSeq" id="XP_022108299.1"/>
    </source>
</evidence>
<comment type="catalytic activity">
    <reaction evidence="9">
        <text>a uridine in tRNA = a pseudouridine in tRNA</text>
        <dbReference type="Rhea" id="RHEA:54572"/>
        <dbReference type="Rhea" id="RHEA-COMP:13339"/>
        <dbReference type="Rhea" id="RHEA-COMP:13934"/>
        <dbReference type="ChEBI" id="CHEBI:65314"/>
        <dbReference type="ChEBI" id="CHEBI:65315"/>
    </reaction>
</comment>
<dbReference type="OrthoDB" id="447290at2759"/>
<dbReference type="PANTHER" id="PTHR13326:SF31">
    <property type="entry name" value="PSEUDOURIDYLATE SYNTHASE 7 HOMOLOG"/>
    <property type="match status" value="1"/>
</dbReference>
<evidence type="ECO:0000256" key="11">
    <source>
        <dbReference type="ARBA" id="ARBA00053535"/>
    </source>
</evidence>
<keyword evidence="8" id="KW-0539">Nucleus</keyword>
<reference evidence="17 18" key="1">
    <citation type="submission" date="2025-04" db="UniProtKB">
        <authorList>
            <consortium name="RefSeq"/>
        </authorList>
    </citation>
    <scope>IDENTIFICATION</scope>
</reference>
<dbReference type="RefSeq" id="XP_022108300.1">
    <property type="nucleotide sequence ID" value="XM_022252608.1"/>
</dbReference>
<dbReference type="GO" id="GO:0006397">
    <property type="term" value="P:mRNA processing"/>
    <property type="evidence" value="ECO:0007669"/>
    <property type="project" value="UniProtKB-KW"/>
</dbReference>
<dbReference type="RefSeq" id="XP_022108298.1">
    <property type="nucleotide sequence ID" value="XM_022252606.1"/>
</dbReference>
<dbReference type="Pfam" id="PF01142">
    <property type="entry name" value="TruD"/>
    <property type="match status" value="1"/>
</dbReference>
<comment type="catalytic activity">
    <reaction evidence="10">
        <text>uridine(13) in tRNA = pseudouridine(13) in tRNA</text>
        <dbReference type="Rhea" id="RHEA:42540"/>
        <dbReference type="Rhea" id="RHEA-COMP:10105"/>
        <dbReference type="Rhea" id="RHEA-COMP:10106"/>
        <dbReference type="ChEBI" id="CHEBI:65314"/>
        <dbReference type="ChEBI" id="CHEBI:65315"/>
    </reaction>
</comment>
<evidence type="ECO:0000259" key="15">
    <source>
        <dbReference type="PROSITE" id="PS50984"/>
    </source>
</evidence>
<dbReference type="FunFam" id="3.30.2350.20:FF:000002">
    <property type="entry name" value="Pseudouridylate synthase 7 homolog"/>
    <property type="match status" value="1"/>
</dbReference>
<dbReference type="AlphaFoldDB" id="A0A8B7ZRU4"/>
<keyword evidence="3" id="KW-0597">Phosphoprotein</keyword>
<comment type="subunit">
    <text evidence="12">Interacts with SIRT1.</text>
</comment>
<evidence type="ECO:0000256" key="12">
    <source>
        <dbReference type="ARBA" id="ARBA00063455"/>
    </source>
</evidence>
<dbReference type="InterPro" id="IPR001656">
    <property type="entry name" value="PsdUridine_synth_TruD"/>
</dbReference>
<dbReference type="GO" id="GO:0005634">
    <property type="term" value="C:nucleus"/>
    <property type="evidence" value="ECO:0007669"/>
    <property type="project" value="UniProtKB-SubCell"/>
</dbReference>
<dbReference type="GO" id="GO:0008033">
    <property type="term" value="P:tRNA processing"/>
    <property type="evidence" value="ECO:0007669"/>
    <property type="project" value="UniProtKB-KW"/>
</dbReference>
<evidence type="ECO:0000256" key="10">
    <source>
        <dbReference type="ARBA" id="ARBA00052210"/>
    </source>
</evidence>
<dbReference type="KEGG" id="aplc:110988785"/>
<evidence type="ECO:0000256" key="14">
    <source>
        <dbReference type="SAM" id="MobiDB-lite"/>
    </source>
</evidence>
<accession>A0A8B7ZRU4</accession>
<keyword evidence="7" id="KW-0413">Isomerase</keyword>
<dbReference type="GO" id="GO:0009982">
    <property type="term" value="F:pseudouridine synthase activity"/>
    <property type="evidence" value="ECO:0007669"/>
    <property type="project" value="InterPro"/>
</dbReference>
<evidence type="ECO:0000256" key="5">
    <source>
        <dbReference type="ARBA" id="ARBA00022694"/>
    </source>
</evidence>
<keyword evidence="5" id="KW-0819">tRNA processing</keyword>
<sequence>MAERLTCKRDHSEEFKVPEADETEPDHCGTSQASKRIRVVEECEGLPLADSTGILDKDVICTRWSVGEDNQDSLLPSTSQPDLQVEEKNLCTCSTSGNQELSGARTLSLESNATCSPTLTSDCQTVNQGDSNHGPSEAVTSTSALGDKSVSPWSGFDEGGTEMVKNRTTESDGGKPSFTDYLNKDCAATQQSPGSDGYSQYLRETSCLRDIAGDTDGQGRADGSASEVQTDAATPREPLQGLREVDVGIVEYISKHKGFHGVIKQRYQDFLVNEVDLEGKIVRLTDVSSPDPKPKVTINADEVLSAHDQQRLRELVETTDKKAFHCIEVYDYDKAKRKTVHELIRQDYGTLESATLDGDGKKVIKVTKVTRGGRKQRSSWDKNRADFCRFVMHKENMEVNDALTIIGKYLHVKHQSFGFSGTKDKRAITVQEVTAYRVEAERLSRLNGILRGIQLGNFRYVKDALTLGDHSGNHFVIVLRDINGSQEEIGEALTSMRDVGFINYFGMQRFGNSQVATHLVGRAVLHSNWQEAVDLILKPREGNSQDNRWRELWMATRDAQAVMDILPRHKTISVEMQLLKALKESQNSYCLSLQCIPRNIRLLYVHSYQSYVWNLMTTRRIQKYGLKVIPGDLVLNENKPDSDSEHLQPLVVDTSQLDAYSIQDVVLPLPGYAIQYPQNEVGDWYRELLHSDGLDIKSMRHQVKDFSLSGAYRKMVVKPDNVSWSVVPYSDVTIPLVQSDLDRLEGKELPAMKSDGHLRALRLEFTLSSSCYATMAIREVLKIDTSAAYQAGLNPAPLIESSPPLVSLANHLAIDMMMGLLAHKLPSQASEWSQATSLAVDSTGRSLPHKDIQKAQRSAQATAQSFLVNLIASMHW</sequence>
<dbReference type="InterPro" id="IPR042214">
    <property type="entry name" value="TruD_catalytic"/>
</dbReference>
<dbReference type="Proteomes" id="UP000694845">
    <property type="component" value="Unplaced"/>
</dbReference>
<evidence type="ECO:0000256" key="2">
    <source>
        <dbReference type="ARBA" id="ARBA00007953"/>
    </source>
</evidence>
<evidence type="ECO:0000256" key="13">
    <source>
        <dbReference type="ARBA" id="ARBA00070906"/>
    </source>
</evidence>
<keyword evidence="16" id="KW-1185">Reference proteome</keyword>
<dbReference type="InterPro" id="IPR020119">
    <property type="entry name" value="PsdUridine_synth_TruD_CS"/>
</dbReference>
<dbReference type="NCBIfam" id="TIGR00094">
    <property type="entry name" value="tRNA_TruD_broad"/>
    <property type="match status" value="1"/>
</dbReference>
<dbReference type="InterPro" id="IPR011760">
    <property type="entry name" value="PsdUridine_synth_TruD_insert"/>
</dbReference>
<evidence type="ECO:0000256" key="7">
    <source>
        <dbReference type="ARBA" id="ARBA00023235"/>
    </source>
</evidence>
<evidence type="ECO:0000256" key="8">
    <source>
        <dbReference type="ARBA" id="ARBA00023242"/>
    </source>
</evidence>
<dbReference type="GO" id="GO:0001522">
    <property type="term" value="P:pseudouridine synthesis"/>
    <property type="evidence" value="ECO:0007669"/>
    <property type="project" value="InterPro"/>
</dbReference>
<name>A0A8B7ZRU4_ACAPL</name>
<dbReference type="GeneID" id="110988785"/>
<feature type="region of interest" description="Disordered" evidence="14">
    <location>
        <begin position="1"/>
        <end position="31"/>
    </location>
</feature>
<dbReference type="RefSeq" id="XP_022108299.1">
    <property type="nucleotide sequence ID" value="XM_022252607.1"/>
</dbReference>
<comment type="similarity">
    <text evidence="2">Belongs to the pseudouridine synthase TruD family.</text>
</comment>
<evidence type="ECO:0000256" key="4">
    <source>
        <dbReference type="ARBA" id="ARBA00022664"/>
    </source>
</evidence>
<keyword evidence="6" id="KW-0508">mRNA splicing</keyword>
<feature type="compositionally biased region" description="Basic and acidic residues" evidence="14">
    <location>
        <begin position="164"/>
        <end position="173"/>
    </location>
</feature>
<evidence type="ECO:0000313" key="19">
    <source>
        <dbReference type="RefSeq" id="XP_022108300.1"/>
    </source>
</evidence>
<dbReference type="PROSITE" id="PS50984">
    <property type="entry name" value="TRUD"/>
    <property type="match status" value="1"/>
</dbReference>
<evidence type="ECO:0000313" key="17">
    <source>
        <dbReference type="RefSeq" id="XP_022108298.1"/>
    </source>
</evidence>
<organism evidence="16 17">
    <name type="scientific">Acanthaster planci</name>
    <name type="common">Crown-of-thorns starfish</name>
    <dbReference type="NCBI Taxonomy" id="133434"/>
    <lineage>
        <taxon>Eukaryota</taxon>
        <taxon>Metazoa</taxon>
        <taxon>Echinodermata</taxon>
        <taxon>Eleutherozoa</taxon>
        <taxon>Asterozoa</taxon>
        <taxon>Asteroidea</taxon>
        <taxon>Valvatacea</taxon>
        <taxon>Valvatida</taxon>
        <taxon>Acanthasteridae</taxon>
        <taxon>Acanthaster</taxon>
    </lineage>
</organism>
<keyword evidence="4" id="KW-0507">mRNA processing</keyword>
<evidence type="ECO:0000256" key="1">
    <source>
        <dbReference type="ARBA" id="ARBA00004123"/>
    </source>
</evidence>
<dbReference type="GO" id="GO:0003723">
    <property type="term" value="F:RNA binding"/>
    <property type="evidence" value="ECO:0007669"/>
    <property type="project" value="InterPro"/>
</dbReference>
<comment type="subcellular location">
    <subcellularLocation>
        <location evidence="1">Nucleus</location>
    </subcellularLocation>
</comment>
<dbReference type="Gene3D" id="3.30.2350.20">
    <property type="entry name" value="TruD, catalytic domain"/>
    <property type="match status" value="2"/>
</dbReference>